<feature type="compositionally biased region" description="Basic and acidic residues" evidence="9">
    <location>
        <begin position="1044"/>
        <end position="1055"/>
    </location>
</feature>
<evidence type="ECO:0000313" key="12">
    <source>
        <dbReference type="Proteomes" id="UP000298030"/>
    </source>
</evidence>
<evidence type="ECO:0000313" key="11">
    <source>
        <dbReference type="EMBL" id="TEB30086.1"/>
    </source>
</evidence>
<gene>
    <name evidence="11" type="ORF">FA13DRAFT_1664812</name>
</gene>
<evidence type="ECO:0000256" key="6">
    <source>
        <dbReference type="ARBA" id="ARBA00022490"/>
    </source>
</evidence>
<feature type="region of interest" description="Disordered" evidence="9">
    <location>
        <begin position="914"/>
        <end position="934"/>
    </location>
</feature>
<evidence type="ECO:0000256" key="5">
    <source>
        <dbReference type="ARBA" id="ARBA00022448"/>
    </source>
</evidence>
<dbReference type="InterPro" id="IPR046985">
    <property type="entry name" value="IP5"/>
</dbReference>
<feature type="compositionally biased region" description="Low complexity" evidence="9">
    <location>
        <begin position="1018"/>
        <end position="1032"/>
    </location>
</feature>
<dbReference type="GO" id="GO:0004439">
    <property type="term" value="F:phosphatidylinositol-4,5-bisphosphate 5-phosphatase activity"/>
    <property type="evidence" value="ECO:0007669"/>
    <property type="project" value="UniProtKB-EC"/>
</dbReference>
<dbReference type="GO" id="GO:0043813">
    <property type="term" value="F:phosphatidylinositol-3,5-bisphosphate 5-phosphatase activity"/>
    <property type="evidence" value="ECO:0007669"/>
    <property type="project" value="TreeGrafter"/>
</dbReference>
<evidence type="ECO:0000256" key="8">
    <source>
        <dbReference type="ARBA" id="ARBA00022927"/>
    </source>
</evidence>
<proteinExistence type="inferred from homology"/>
<dbReference type="EC" id="3.1.3.36" evidence="4"/>
<reference evidence="11 12" key="1">
    <citation type="journal article" date="2019" name="Nat. Ecol. Evol.">
        <title>Megaphylogeny resolves global patterns of mushroom evolution.</title>
        <authorList>
            <person name="Varga T."/>
            <person name="Krizsan K."/>
            <person name="Foldi C."/>
            <person name="Dima B."/>
            <person name="Sanchez-Garcia M."/>
            <person name="Sanchez-Ramirez S."/>
            <person name="Szollosi G.J."/>
            <person name="Szarkandi J.G."/>
            <person name="Papp V."/>
            <person name="Albert L."/>
            <person name="Andreopoulos W."/>
            <person name="Angelini C."/>
            <person name="Antonin V."/>
            <person name="Barry K.W."/>
            <person name="Bougher N.L."/>
            <person name="Buchanan P."/>
            <person name="Buyck B."/>
            <person name="Bense V."/>
            <person name="Catcheside P."/>
            <person name="Chovatia M."/>
            <person name="Cooper J."/>
            <person name="Damon W."/>
            <person name="Desjardin D."/>
            <person name="Finy P."/>
            <person name="Geml J."/>
            <person name="Haridas S."/>
            <person name="Hughes K."/>
            <person name="Justo A."/>
            <person name="Karasinski D."/>
            <person name="Kautmanova I."/>
            <person name="Kiss B."/>
            <person name="Kocsube S."/>
            <person name="Kotiranta H."/>
            <person name="LaButti K.M."/>
            <person name="Lechner B.E."/>
            <person name="Liimatainen K."/>
            <person name="Lipzen A."/>
            <person name="Lukacs Z."/>
            <person name="Mihaltcheva S."/>
            <person name="Morgado L.N."/>
            <person name="Niskanen T."/>
            <person name="Noordeloos M.E."/>
            <person name="Ohm R.A."/>
            <person name="Ortiz-Santana B."/>
            <person name="Ovrebo C."/>
            <person name="Racz N."/>
            <person name="Riley R."/>
            <person name="Savchenko A."/>
            <person name="Shiryaev A."/>
            <person name="Soop K."/>
            <person name="Spirin V."/>
            <person name="Szebenyi C."/>
            <person name="Tomsovsky M."/>
            <person name="Tulloss R.E."/>
            <person name="Uehling J."/>
            <person name="Grigoriev I.V."/>
            <person name="Vagvolgyi C."/>
            <person name="Papp T."/>
            <person name="Martin F.M."/>
            <person name="Miettinen O."/>
            <person name="Hibbett D.S."/>
            <person name="Nagy L.G."/>
        </authorList>
    </citation>
    <scope>NUCLEOTIDE SEQUENCE [LARGE SCALE GENOMIC DNA]</scope>
    <source>
        <strain evidence="11 12">FP101781</strain>
    </source>
</reference>
<dbReference type="PANTHER" id="PTHR11200">
    <property type="entry name" value="INOSITOL 5-PHOSPHATASE"/>
    <property type="match status" value="1"/>
</dbReference>
<dbReference type="InterPro" id="IPR000300">
    <property type="entry name" value="IPPc"/>
</dbReference>
<protein>
    <recommendedName>
        <fullName evidence="4">phosphoinositide 5-phosphatase</fullName>
        <ecNumber evidence="4">3.1.3.36</ecNumber>
    </recommendedName>
</protein>
<name>A0A4Y7T7C7_COPMI</name>
<comment type="similarity">
    <text evidence="3">In the central section; belongs to the inositol 1,4,5-trisphosphate 5-phosphatase family.</text>
</comment>
<evidence type="ECO:0000256" key="4">
    <source>
        <dbReference type="ARBA" id="ARBA00013044"/>
    </source>
</evidence>
<dbReference type="STRING" id="71717.A0A4Y7T7C7"/>
<dbReference type="InterPro" id="IPR036691">
    <property type="entry name" value="Endo/exonu/phosph_ase_sf"/>
</dbReference>
<dbReference type="Pfam" id="PF22669">
    <property type="entry name" value="Exo_endo_phos2"/>
    <property type="match status" value="1"/>
</dbReference>
<dbReference type="FunFam" id="3.60.10.10:FF:000029">
    <property type="entry name" value="Inositol polyphosphate 5-phosphatase"/>
    <property type="match status" value="1"/>
</dbReference>
<evidence type="ECO:0000256" key="2">
    <source>
        <dbReference type="ARBA" id="ARBA00008943"/>
    </source>
</evidence>
<feature type="domain" description="SAC" evidence="10">
    <location>
        <begin position="150"/>
        <end position="502"/>
    </location>
</feature>
<comment type="subcellular location">
    <subcellularLocation>
        <location evidence="1">Cytoplasm</location>
    </subcellularLocation>
</comment>
<dbReference type="Proteomes" id="UP000298030">
    <property type="component" value="Unassembled WGS sequence"/>
</dbReference>
<evidence type="ECO:0000259" key="10">
    <source>
        <dbReference type="PROSITE" id="PS50275"/>
    </source>
</evidence>
<dbReference type="AlphaFoldDB" id="A0A4Y7T7C7"/>
<dbReference type="PROSITE" id="PS50275">
    <property type="entry name" value="SAC"/>
    <property type="match status" value="1"/>
</dbReference>
<organism evidence="11 12">
    <name type="scientific">Coprinellus micaceus</name>
    <name type="common">Glistening ink-cap mushroom</name>
    <name type="synonym">Coprinus micaceus</name>
    <dbReference type="NCBI Taxonomy" id="71717"/>
    <lineage>
        <taxon>Eukaryota</taxon>
        <taxon>Fungi</taxon>
        <taxon>Dikarya</taxon>
        <taxon>Basidiomycota</taxon>
        <taxon>Agaricomycotina</taxon>
        <taxon>Agaricomycetes</taxon>
        <taxon>Agaricomycetidae</taxon>
        <taxon>Agaricales</taxon>
        <taxon>Agaricineae</taxon>
        <taxon>Psathyrellaceae</taxon>
        <taxon>Coprinellus</taxon>
    </lineage>
</organism>
<accession>A0A4Y7T7C7</accession>
<keyword evidence="7" id="KW-0378">Hydrolase</keyword>
<dbReference type="SMART" id="SM00128">
    <property type="entry name" value="IPPc"/>
    <property type="match status" value="1"/>
</dbReference>
<keyword evidence="8" id="KW-0653">Protein transport</keyword>
<dbReference type="GO" id="GO:0005737">
    <property type="term" value="C:cytoplasm"/>
    <property type="evidence" value="ECO:0007669"/>
    <property type="project" value="UniProtKB-SubCell"/>
</dbReference>
<feature type="region of interest" description="Disordered" evidence="9">
    <location>
        <begin position="960"/>
        <end position="1055"/>
    </location>
</feature>
<evidence type="ECO:0000256" key="9">
    <source>
        <dbReference type="SAM" id="MobiDB-lite"/>
    </source>
</evidence>
<evidence type="ECO:0000256" key="1">
    <source>
        <dbReference type="ARBA" id="ARBA00004496"/>
    </source>
</evidence>
<keyword evidence="12" id="KW-1185">Reference proteome</keyword>
<dbReference type="InterPro" id="IPR002013">
    <property type="entry name" value="SAC_dom"/>
</dbReference>
<dbReference type="OrthoDB" id="405996at2759"/>
<dbReference type="Gene3D" id="3.60.10.10">
    <property type="entry name" value="Endonuclease/exonuclease/phosphatase"/>
    <property type="match status" value="1"/>
</dbReference>
<dbReference type="GO" id="GO:0016020">
    <property type="term" value="C:membrane"/>
    <property type="evidence" value="ECO:0007669"/>
    <property type="project" value="TreeGrafter"/>
</dbReference>
<dbReference type="EMBL" id="QPFP01000024">
    <property type="protein sequence ID" value="TEB30086.1"/>
    <property type="molecule type" value="Genomic_DNA"/>
</dbReference>
<sequence length="1055" mass="118465">MYLYLSNAPRTLYLITDHQDEKQGKPRRALVFRAAEGNSQAVVEFLRAEEVDVVNLVRLSNRIVKGCLGLISVEGEIFLAVVTSATEVGNTRPTASQPESVAKIHEVSFYSLTSSTWDDLSAVNDGLISPEVVDTSFREAQIFEHPCMPLSKIISSGSFYYAYDTPWDLSSRLSVRLARATREPYAARDVGTFDERFVWNEYIVRSLLDFRSQLDGDERVEFDRCQFVILAIQGYVGVATMGLPAPPTNGTPAVATLALISRLGWKRAGTRFNTRGVDDDGNTANFVETETIFSTDQHCVSYVQVRGSVPLFWEQQGLQTFGHRIQITRPHASQPAFERHLLQLMEEYGALHAVNLLGQKENEASLTQAYAHHLQKARLVLGEDLGITHFDFHNQVRVGGHDSVMRELVRIENIKDNIDRFGFTMCDADTDQIVTEQKGTFRTNCLDCLDRTNFVQDILSRTTLDEYLSLVRREWRLSNTLWTHHRELWAENGDSLSRIYAGTGALNTSYTRSGKRTIAGMLSDATKSVSRAYINNFVDKDKQTAIDMFLGNLSNQRQVTIFDPIHDSVRAALEQRVSEYSTTKQCTFLIGTWNVNGRPPSGESLLDWLFPPQSPSEPDMFVLGFQEIVPLTAQQIVQTDPEKRLNWERKLLDTLERRPNKKSSYVLLRSEQLVGTALIVLVKSELTAVIRNVEATTRKTGLRGMSGNKGAVGIRLDYHDTSFCFLTAHLAAGHSNIEERHADYRTIAEHLHFLRGKTIHSHENVVWLGDMNYRVNLDYHTAVSLAENDDFDSLLSHDQLKQAIDARQAFAGYEEGPVLFRPTYRYDYGTNNYDTSEKMRIPAWTDRILYRGNQLDLAVYSRAELMGSDHKPVFGIFRAEVRIVDPVKKAVMSQMLLERVTSTEDGQTLVDKLKETPLSRALGESTLPPPSTDEAAWWEDQAHPLGVVLLSDFPDLVNGSDKLSQQRKTKANPFESDSEDESSALSASPTSSDEELYTHALSLQTPITPTPHNINGLAQQQQQQQGQSQGRRAPPPPPLKKIGAAHDGESKDGSA</sequence>
<dbReference type="GO" id="GO:0046856">
    <property type="term" value="P:phosphatidylinositol dephosphorylation"/>
    <property type="evidence" value="ECO:0007669"/>
    <property type="project" value="InterPro"/>
</dbReference>
<comment type="similarity">
    <text evidence="2">Belongs to the synaptojanin family.</text>
</comment>
<dbReference type="Pfam" id="PF02383">
    <property type="entry name" value="Syja_N"/>
    <property type="match status" value="1"/>
</dbReference>
<dbReference type="GO" id="GO:0015031">
    <property type="term" value="P:protein transport"/>
    <property type="evidence" value="ECO:0007669"/>
    <property type="project" value="UniProtKB-KW"/>
</dbReference>
<feature type="compositionally biased region" description="Polar residues" evidence="9">
    <location>
        <begin position="1001"/>
        <end position="1017"/>
    </location>
</feature>
<dbReference type="SUPFAM" id="SSF56219">
    <property type="entry name" value="DNase I-like"/>
    <property type="match status" value="1"/>
</dbReference>
<comment type="caution">
    <text evidence="11">The sequence shown here is derived from an EMBL/GenBank/DDBJ whole genome shotgun (WGS) entry which is preliminary data.</text>
</comment>
<dbReference type="PANTHER" id="PTHR11200:SF257">
    <property type="entry name" value="PHOSPHOINOSITIDE 5-PHOSPHATASE"/>
    <property type="match status" value="1"/>
</dbReference>
<evidence type="ECO:0000256" key="7">
    <source>
        <dbReference type="ARBA" id="ARBA00022801"/>
    </source>
</evidence>
<keyword evidence="5" id="KW-0813">Transport</keyword>
<evidence type="ECO:0000256" key="3">
    <source>
        <dbReference type="ARBA" id="ARBA00009678"/>
    </source>
</evidence>
<keyword evidence="6" id="KW-0963">Cytoplasm</keyword>